<evidence type="ECO:0000256" key="1">
    <source>
        <dbReference type="ARBA" id="ARBA00009005"/>
    </source>
</evidence>
<feature type="domain" description="Peptidase C14 caspase" evidence="2">
    <location>
        <begin position="21"/>
        <end position="232"/>
    </location>
</feature>
<dbReference type="Gene3D" id="3.40.50.1460">
    <property type="match status" value="1"/>
</dbReference>
<sequence>MVIGIEQQVEAQVLPRQRSVFALIVAINEYQNRKIPRLQGCVNDGKDFQDFLTATRNVPSGNILMLLNESATRENILTAFRSHLIDNERVIEGDLIFFFYAGHGDSVDAPEGWNADGGRVETICPYDVTVFEDTERRFNVDSVADATYGIPDRTFNALMRLLARKKGDNVVAIFDCCHSGGIMRDMEDAEMPPRSLSNYSEAPQRPPLPPDLDKELLTELFSHTPHAGRSLSFVVPPGFAYSGTKSHVLLAACQANEKAREHKAKDLGLTRGRFTFHLLRYLRSMTPDHSQLLTYATLIEITTEQLTLAKKDGGSDVKDHHADDALVQRPHCEGRHKRRILFSTEEADMSESFPLAYELIHPDTPQYALYVAAGLVHGVVHGDNGTKFAYLCRNASSMPEVFTSLVLFPSRVEAHRSMVEVGEADRARIDLVSKEALDTLSEPPMVNVLTWGSKPMKVWCPPDIPLVLREDTGNRSGFERARVREDADVALYKADGVYVLERRDTLITRFAIPKLELKNIDIDADAILGAAAKFYFHLYRFNHARAVRTDLSYIVQLHPLKRRQDSGLQALYVVADGSKDLFADASMLETPVSGSSTYELPEDEDARVKQVTIRDTAPYYGLTVVNRSRFDLFVHAFYFDPRDFSITEWYHPPNVAIAPLSRDGKLEIGYGADAHETLQFSFGEGVREETGFLKIFVSNVYVDLSGLVQSPWGVGGRGVTRVPTRTVAGWNSSTYVLTVAQP</sequence>
<evidence type="ECO:0000259" key="2">
    <source>
        <dbReference type="Pfam" id="PF00656"/>
    </source>
</evidence>
<dbReference type="InterPro" id="IPR050452">
    <property type="entry name" value="Metacaspase"/>
</dbReference>
<keyword evidence="4" id="KW-1185">Reference proteome</keyword>
<dbReference type="GO" id="GO:0004197">
    <property type="term" value="F:cysteine-type endopeptidase activity"/>
    <property type="evidence" value="ECO:0007669"/>
    <property type="project" value="InterPro"/>
</dbReference>
<dbReference type="AlphaFoldDB" id="A0A165REI3"/>
<reference evidence="3 4" key="1">
    <citation type="journal article" date="2016" name="Mol. Biol. Evol.">
        <title>Comparative Genomics of Early-Diverging Mushroom-Forming Fungi Provides Insights into the Origins of Lignocellulose Decay Capabilities.</title>
        <authorList>
            <person name="Nagy L.G."/>
            <person name="Riley R."/>
            <person name="Tritt A."/>
            <person name="Adam C."/>
            <person name="Daum C."/>
            <person name="Floudas D."/>
            <person name="Sun H."/>
            <person name="Yadav J.S."/>
            <person name="Pangilinan J."/>
            <person name="Larsson K.H."/>
            <person name="Matsuura K."/>
            <person name="Barry K."/>
            <person name="Labutti K."/>
            <person name="Kuo R."/>
            <person name="Ohm R.A."/>
            <person name="Bhattacharya S.S."/>
            <person name="Shirouzu T."/>
            <person name="Yoshinaga Y."/>
            <person name="Martin F.M."/>
            <person name="Grigoriev I.V."/>
            <person name="Hibbett D.S."/>
        </authorList>
    </citation>
    <scope>NUCLEOTIDE SEQUENCE [LARGE SCALE GENOMIC DNA]</scope>
    <source>
        <strain evidence="3 4">L-15889</strain>
    </source>
</reference>
<dbReference type="GO" id="GO:0006508">
    <property type="term" value="P:proteolysis"/>
    <property type="evidence" value="ECO:0007669"/>
    <property type="project" value="InterPro"/>
</dbReference>
<name>A0A165REI3_9APHY</name>
<dbReference type="Pfam" id="PF00656">
    <property type="entry name" value="Peptidase_C14"/>
    <property type="match status" value="1"/>
</dbReference>
<proteinExistence type="inferred from homology"/>
<dbReference type="PANTHER" id="PTHR48104:SF30">
    <property type="entry name" value="METACASPASE-1"/>
    <property type="match status" value="1"/>
</dbReference>
<dbReference type="GO" id="GO:0005737">
    <property type="term" value="C:cytoplasm"/>
    <property type="evidence" value="ECO:0007669"/>
    <property type="project" value="TreeGrafter"/>
</dbReference>
<dbReference type="EMBL" id="KV429050">
    <property type="protein sequence ID" value="KZT70649.1"/>
    <property type="molecule type" value="Genomic_DNA"/>
</dbReference>
<dbReference type="OrthoDB" id="3223806at2759"/>
<dbReference type="Proteomes" id="UP000076727">
    <property type="component" value="Unassembled WGS sequence"/>
</dbReference>
<accession>A0A165REI3</accession>
<comment type="similarity">
    <text evidence="1">Belongs to the peptidase C14B family.</text>
</comment>
<organism evidence="3 4">
    <name type="scientific">Daedalea quercina L-15889</name>
    <dbReference type="NCBI Taxonomy" id="1314783"/>
    <lineage>
        <taxon>Eukaryota</taxon>
        <taxon>Fungi</taxon>
        <taxon>Dikarya</taxon>
        <taxon>Basidiomycota</taxon>
        <taxon>Agaricomycotina</taxon>
        <taxon>Agaricomycetes</taxon>
        <taxon>Polyporales</taxon>
        <taxon>Fomitopsis</taxon>
    </lineage>
</organism>
<evidence type="ECO:0000313" key="4">
    <source>
        <dbReference type="Proteomes" id="UP000076727"/>
    </source>
</evidence>
<protein>
    <recommendedName>
        <fullName evidence="2">Peptidase C14 caspase domain-containing protein</fullName>
    </recommendedName>
</protein>
<gene>
    <name evidence="3" type="ORF">DAEQUDRAFT_810529</name>
</gene>
<evidence type="ECO:0000313" key="3">
    <source>
        <dbReference type="EMBL" id="KZT70649.1"/>
    </source>
</evidence>
<dbReference type="PANTHER" id="PTHR48104">
    <property type="entry name" value="METACASPASE-4"/>
    <property type="match status" value="1"/>
</dbReference>
<dbReference type="InterPro" id="IPR011600">
    <property type="entry name" value="Pept_C14_caspase"/>
</dbReference>